<evidence type="ECO:0000313" key="2">
    <source>
        <dbReference type="Proteomes" id="UP000308600"/>
    </source>
</evidence>
<accession>A0ACD3ALP0</accession>
<dbReference type="Proteomes" id="UP000308600">
    <property type="component" value="Unassembled WGS sequence"/>
</dbReference>
<name>A0ACD3ALP0_9AGAR</name>
<gene>
    <name evidence="1" type="ORF">BDN72DRAFT_844416</name>
</gene>
<evidence type="ECO:0000313" key="1">
    <source>
        <dbReference type="EMBL" id="TFK66410.1"/>
    </source>
</evidence>
<organism evidence="1 2">
    <name type="scientific">Pluteus cervinus</name>
    <dbReference type="NCBI Taxonomy" id="181527"/>
    <lineage>
        <taxon>Eukaryota</taxon>
        <taxon>Fungi</taxon>
        <taxon>Dikarya</taxon>
        <taxon>Basidiomycota</taxon>
        <taxon>Agaricomycotina</taxon>
        <taxon>Agaricomycetes</taxon>
        <taxon>Agaricomycetidae</taxon>
        <taxon>Agaricales</taxon>
        <taxon>Pluteineae</taxon>
        <taxon>Pluteaceae</taxon>
        <taxon>Pluteus</taxon>
    </lineage>
</organism>
<protein>
    <submittedName>
        <fullName evidence="1">Uncharacterized protein</fullName>
    </submittedName>
</protein>
<dbReference type="EMBL" id="ML208406">
    <property type="protein sequence ID" value="TFK66410.1"/>
    <property type="molecule type" value="Genomic_DNA"/>
</dbReference>
<sequence length="522" mass="59785">MSSEMLEQARAKIDAKILQLQERIRCLRSSRNALSLIHGLPHEVMTQIFMWLQIFYRGYARLEDGDYKLLPRWTKVTHVSQHWRNIARSSKALHSTILTHNLKYSKEVLKLSGSAALSLVDSVDYQVSGNLWDTQELQDLVIAALPRVRTLWLNRRSPAFLLPLLEKSTLALEDLSVREWHSCSLKMFPSSLRYLRLTWSSFSYEWLSGLSNMVELSLLAISRQPRIAVDALLNILDGMPRLISLELVSILKPASTQTKRVSPVTPRLQYLQIGDLVDRIVEFIPWLTFSPSFTVDMDPDITTDSINLMQMLFEQVGRHLAASSMVIRTVKDVCDYDDDEDSDDDDEDRAIKVLFSEGAGEDPCCRIGPIPWNQTLAHHWLNPETFPSDNLQSLTIHTLLWRDSPLRHIPALRQLVLPTEKSSLGLLGYLIESAGAEKGRQAGVDTPFESLEELSLHYINYGRDLKSKVQAALTRRMKRGFKLRKLTFHRCNVSEDSIKQLSKVVDVVERHGEKKKKRNRYA</sequence>
<keyword evidence="2" id="KW-1185">Reference proteome</keyword>
<proteinExistence type="predicted"/>
<reference evidence="1 2" key="1">
    <citation type="journal article" date="2019" name="Nat. Ecol. Evol.">
        <title>Megaphylogeny resolves global patterns of mushroom evolution.</title>
        <authorList>
            <person name="Varga T."/>
            <person name="Krizsan K."/>
            <person name="Foldi C."/>
            <person name="Dima B."/>
            <person name="Sanchez-Garcia M."/>
            <person name="Sanchez-Ramirez S."/>
            <person name="Szollosi G.J."/>
            <person name="Szarkandi J.G."/>
            <person name="Papp V."/>
            <person name="Albert L."/>
            <person name="Andreopoulos W."/>
            <person name="Angelini C."/>
            <person name="Antonin V."/>
            <person name="Barry K.W."/>
            <person name="Bougher N.L."/>
            <person name="Buchanan P."/>
            <person name="Buyck B."/>
            <person name="Bense V."/>
            <person name="Catcheside P."/>
            <person name="Chovatia M."/>
            <person name="Cooper J."/>
            <person name="Damon W."/>
            <person name="Desjardin D."/>
            <person name="Finy P."/>
            <person name="Geml J."/>
            <person name="Haridas S."/>
            <person name="Hughes K."/>
            <person name="Justo A."/>
            <person name="Karasinski D."/>
            <person name="Kautmanova I."/>
            <person name="Kiss B."/>
            <person name="Kocsube S."/>
            <person name="Kotiranta H."/>
            <person name="LaButti K.M."/>
            <person name="Lechner B.E."/>
            <person name="Liimatainen K."/>
            <person name="Lipzen A."/>
            <person name="Lukacs Z."/>
            <person name="Mihaltcheva S."/>
            <person name="Morgado L.N."/>
            <person name="Niskanen T."/>
            <person name="Noordeloos M.E."/>
            <person name="Ohm R.A."/>
            <person name="Ortiz-Santana B."/>
            <person name="Ovrebo C."/>
            <person name="Racz N."/>
            <person name="Riley R."/>
            <person name="Savchenko A."/>
            <person name="Shiryaev A."/>
            <person name="Soop K."/>
            <person name="Spirin V."/>
            <person name="Szebenyi C."/>
            <person name="Tomsovsky M."/>
            <person name="Tulloss R.E."/>
            <person name="Uehling J."/>
            <person name="Grigoriev I.V."/>
            <person name="Vagvolgyi C."/>
            <person name="Papp T."/>
            <person name="Martin F.M."/>
            <person name="Miettinen O."/>
            <person name="Hibbett D.S."/>
            <person name="Nagy L.G."/>
        </authorList>
    </citation>
    <scope>NUCLEOTIDE SEQUENCE [LARGE SCALE GENOMIC DNA]</scope>
    <source>
        <strain evidence="1 2">NL-1719</strain>
    </source>
</reference>